<protein>
    <submittedName>
        <fullName evidence="1">Uncharacterized protein</fullName>
    </submittedName>
</protein>
<gene>
    <name evidence="1" type="ORF">DPMN_191670</name>
</gene>
<name>A0A9D3XYQ3_DREPO</name>
<keyword evidence="2" id="KW-1185">Reference proteome</keyword>
<dbReference type="EMBL" id="JAIWYP010000053">
    <property type="protein sequence ID" value="KAH3690814.1"/>
    <property type="molecule type" value="Genomic_DNA"/>
</dbReference>
<organism evidence="1 2">
    <name type="scientific">Dreissena polymorpha</name>
    <name type="common">Zebra mussel</name>
    <name type="synonym">Mytilus polymorpha</name>
    <dbReference type="NCBI Taxonomy" id="45954"/>
    <lineage>
        <taxon>Eukaryota</taxon>
        <taxon>Metazoa</taxon>
        <taxon>Spiralia</taxon>
        <taxon>Lophotrochozoa</taxon>
        <taxon>Mollusca</taxon>
        <taxon>Bivalvia</taxon>
        <taxon>Autobranchia</taxon>
        <taxon>Heteroconchia</taxon>
        <taxon>Euheterodonta</taxon>
        <taxon>Imparidentia</taxon>
        <taxon>Neoheterodontei</taxon>
        <taxon>Myida</taxon>
        <taxon>Dreissenoidea</taxon>
        <taxon>Dreissenidae</taxon>
        <taxon>Dreissena</taxon>
    </lineage>
</organism>
<accession>A0A9D3XYQ3</accession>
<dbReference type="Proteomes" id="UP000828390">
    <property type="component" value="Unassembled WGS sequence"/>
</dbReference>
<evidence type="ECO:0000313" key="1">
    <source>
        <dbReference type="EMBL" id="KAH3690814.1"/>
    </source>
</evidence>
<comment type="caution">
    <text evidence="1">The sequence shown here is derived from an EMBL/GenBank/DDBJ whole genome shotgun (WGS) entry which is preliminary data.</text>
</comment>
<reference evidence="1" key="2">
    <citation type="submission" date="2020-11" db="EMBL/GenBank/DDBJ databases">
        <authorList>
            <person name="McCartney M.A."/>
            <person name="Auch B."/>
            <person name="Kono T."/>
            <person name="Mallez S."/>
            <person name="Becker A."/>
            <person name="Gohl D.M."/>
            <person name="Silverstein K.A.T."/>
            <person name="Koren S."/>
            <person name="Bechman K.B."/>
            <person name="Herman A."/>
            <person name="Abrahante J.E."/>
            <person name="Garbe J."/>
        </authorList>
    </citation>
    <scope>NUCLEOTIDE SEQUENCE</scope>
    <source>
        <strain evidence="1">Duluth1</strain>
        <tissue evidence="1">Whole animal</tissue>
    </source>
</reference>
<dbReference type="AlphaFoldDB" id="A0A9D3XYQ3"/>
<reference evidence="1" key="1">
    <citation type="journal article" date="2019" name="bioRxiv">
        <title>The Genome of the Zebra Mussel, Dreissena polymorpha: A Resource for Invasive Species Research.</title>
        <authorList>
            <person name="McCartney M.A."/>
            <person name="Auch B."/>
            <person name="Kono T."/>
            <person name="Mallez S."/>
            <person name="Zhang Y."/>
            <person name="Obille A."/>
            <person name="Becker A."/>
            <person name="Abrahante J.E."/>
            <person name="Garbe J."/>
            <person name="Badalamenti J.P."/>
            <person name="Herman A."/>
            <person name="Mangelson H."/>
            <person name="Liachko I."/>
            <person name="Sullivan S."/>
            <person name="Sone E.D."/>
            <person name="Koren S."/>
            <person name="Silverstein K.A.T."/>
            <person name="Beckman K.B."/>
            <person name="Gohl D.M."/>
        </authorList>
    </citation>
    <scope>NUCLEOTIDE SEQUENCE</scope>
    <source>
        <strain evidence="1">Duluth1</strain>
        <tissue evidence="1">Whole animal</tissue>
    </source>
</reference>
<proteinExistence type="predicted"/>
<sequence length="50" mass="5206">MYSISLRDGSSLHGDGITRTFTGEISGVGSGSDRAALGAEKRILDNILPI</sequence>
<evidence type="ECO:0000313" key="2">
    <source>
        <dbReference type="Proteomes" id="UP000828390"/>
    </source>
</evidence>